<dbReference type="PROSITE" id="PS50240">
    <property type="entry name" value="TRYPSIN_DOM"/>
    <property type="match status" value="1"/>
</dbReference>
<protein>
    <recommendedName>
        <fullName evidence="1">Peptidase S1 domain-containing protein</fullName>
    </recommendedName>
</protein>
<dbReference type="InterPro" id="IPR001254">
    <property type="entry name" value="Trypsin_dom"/>
</dbReference>
<dbReference type="PaxDb" id="2903-EOD07764"/>
<evidence type="ECO:0000313" key="3">
    <source>
        <dbReference type="Proteomes" id="UP000013827"/>
    </source>
</evidence>
<reference evidence="3" key="1">
    <citation type="journal article" date="2013" name="Nature">
        <title>Pan genome of the phytoplankton Emiliania underpins its global distribution.</title>
        <authorList>
            <person name="Read B.A."/>
            <person name="Kegel J."/>
            <person name="Klute M.J."/>
            <person name="Kuo A."/>
            <person name="Lefebvre S.C."/>
            <person name="Maumus F."/>
            <person name="Mayer C."/>
            <person name="Miller J."/>
            <person name="Monier A."/>
            <person name="Salamov A."/>
            <person name="Young J."/>
            <person name="Aguilar M."/>
            <person name="Claverie J.M."/>
            <person name="Frickenhaus S."/>
            <person name="Gonzalez K."/>
            <person name="Herman E.K."/>
            <person name="Lin Y.C."/>
            <person name="Napier J."/>
            <person name="Ogata H."/>
            <person name="Sarno A.F."/>
            <person name="Shmutz J."/>
            <person name="Schroeder D."/>
            <person name="de Vargas C."/>
            <person name="Verret F."/>
            <person name="von Dassow P."/>
            <person name="Valentin K."/>
            <person name="Van de Peer Y."/>
            <person name="Wheeler G."/>
            <person name="Dacks J.B."/>
            <person name="Delwiche C.F."/>
            <person name="Dyhrman S.T."/>
            <person name="Glockner G."/>
            <person name="John U."/>
            <person name="Richards T."/>
            <person name="Worden A.Z."/>
            <person name="Zhang X."/>
            <person name="Grigoriev I.V."/>
            <person name="Allen A.E."/>
            <person name="Bidle K."/>
            <person name="Borodovsky M."/>
            <person name="Bowler C."/>
            <person name="Brownlee C."/>
            <person name="Cock J.M."/>
            <person name="Elias M."/>
            <person name="Gladyshev V.N."/>
            <person name="Groth M."/>
            <person name="Guda C."/>
            <person name="Hadaegh A."/>
            <person name="Iglesias-Rodriguez M.D."/>
            <person name="Jenkins J."/>
            <person name="Jones B.M."/>
            <person name="Lawson T."/>
            <person name="Leese F."/>
            <person name="Lindquist E."/>
            <person name="Lobanov A."/>
            <person name="Lomsadze A."/>
            <person name="Malik S.B."/>
            <person name="Marsh M.E."/>
            <person name="Mackinder L."/>
            <person name="Mock T."/>
            <person name="Mueller-Roeber B."/>
            <person name="Pagarete A."/>
            <person name="Parker M."/>
            <person name="Probert I."/>
            <person name="Quesneville H."/>
            <person name="Raines C."/>
            <person name="Rensing S.A."/>
            <person name="Riano-Pachon D.M."/>
            <person name="Richier S."/>
            <person name="Rokitta S."/>
            <person name="Shiraiwa Y."/>
            <person name="Soanes D.M."/>
            <person name="van der Giezen M."/>
            <person name="Wahlund T.M."/>
            <person name="Williams B."/>
            <person name="Wilson W."/>
            <person name="Wolfe G."/>
            <person name="Wurch L.L."/>
        </authorList>
    </citation>
    <scope>NUCLEOTIDE SEQUENCE</scope>
</reference>
<accession>A0A0D3I929</accession>
<dbReference type="InterPro" id="IPR043504">
    <property type="entry name" value="Peptidase_S1_PA_chymotrypsin"/>
</dbReference>
<evidence type="ECO:0000313" key="2">
    <source>
        <dbReference type="EnsemblProtists" id="EOD07764"/>
    </source>
</evidence>
<dbReference type="Gene3D" id="2.40.10.10">
    <property type="entry name" value="Trypsin-like serine proteases"/>
    <property type="match status" value="1"/>
</dbReference>
<dbReference type="KEGG" id="ehx:EMIHUDRAFT_218328"/>
<dbReference type="Pfam" id="PF00089">
    <property type="entry name" value="Trypsin"/>
    <property type="match status" value="1"/>
</dbReference>
<organism evidence="2 3">
    <name type="scientific">Emiliania huxleyi (strain CCMP1516)</name>
    <dbReference type="NCBI Taxonomy" id="280463"/>
    <lineage>
        <taxon>Eukaryota</taxon>
        <taxon>Haptista</taxon>
        <taxon>Haptophyta</taxon>
        <taxon>Prymnesiophyceae</taxon>
        <taxon>Isochrysidales</taxon>
        <taxon>Noelaerhabdaceae</taxon>
        <taxon>Emiliania</taxon>
    </lineage>
</organism>
<keyword evidence="3" id="KW-1185">Reference proteome</keyword>
<dbReference type="HOGENOM" id="CLU_901482_0_0_1"/>
<dbReference type="EnsemblProtists" id="EOD07764">
    <property type="protein sequence ID" value="EOD07764"/>
    <property type="gene ID" value="EMIHUDRAFT_218328"/>
</dbReference>
<reference evidence="2" key="2">
    <citation type="submission" date="2024-10" db="UniProtKB">
        <authorList>
            <consortium name="EnsemblProtists"/>
        </authorList>
    </citation>
    <scope>IDENTIFICATION</scope>
</reference>
<evidence type="ECO:0000259" key="1">
    <source>
        <dbReference type="PROSITE" id="PS50240"/>
    </source>
</evidence>
<name>A0A0D3I929_EMIH1</name>
<feature type="domain" description="Peptidase S1" evidence="1">
    <location>
        <begin position="37"/>
        <end position="309"/>
    </location>
</feature>
<dbReference type="GO" id="GO:0004252">
    <property type="term" value="F:serine-type endopeptidase activity"/>
    <property type="evidence" value="ECO:0007669"/>
    <property type="project" value="InterPro"/>
</dbReference>
<dbReference type="GeneID" id="17253895"/>
<dbReference type="Proteomes" id="UP000013827">
    <property type="component" value="Unassembled WGS sequence"/>
</dbReference>
<dbReference type="OMA" id="FISMADC"/>
<sequence length="309" mass="32899">MFLLPRPRRDLPFVLAPMQRRLSPREMAPPRRPARAIVNGDSVSDAEAAATGSVGLWIDLSGCSVCRKDKPATCSGTLVAPTLVLSARHCLDTPRMLNGTLERVVFGSDMFGAGASRDVVAVKSTSDYGIETAGNDLLLDAGSDPTLERISSSSSCPAQLRKSLLPSKEEQEEARRKGSPFYPDGLGFPSLATYGYGQQACAATCTTDPAAYSAGQLRRLGVSVQTEIRPWAAGFLTKPVDRNTGTCAGDSGGGALAFVQDPKGRGIRQFLVGVQAVFVNPAAFSEFLLQASRDLGSPLQPTINWREYS</sequence>
<dbReference type="GO" id="GO:0006508">
    <property type="term" value="P:proteolysis"/>
    <property type="evidence" value="ECO:0007669"/>
    <property type="project" value="InterPro"/>
</dbReference>
<proteinExistence type="predicted"/>
<dbReference type="InterPro" id="IPR009003">
    <property type="entry name" value="Peptidase_S1_PA"/>
</dbReference>
<dbReference type="RefSeq" id="XP_005760193.1">
    <property type="nucleotide sequence ID" value="XM_005760136.1"/>
</dbReference>
<dbReference type="AlphaFoldDB" id="A0A0D3I929"/>
<dbReference type="SUPFAM" id="SSF50494">
    <property type="entry name" value="Trypsin-like serine proteases"/>
    <property type="match status" value="1"/>
</dbReference>